<evidence type="ECO:0000313" key="2">
    <source>
        <dbReference type="Proteomes" id="UP000570493"/>
    </source>
</evidence>
<sequence>MLAGTALLYLPLPNFFNKATTFTKTDNGNISEQKNTKETGVKLSVNIEAPPKKTIEKQEQLSNLSLIEGSAYATLFKNDEFDFTNMSTNELHYIVKTANDMDREYTQKFGSEEPVRRDQAGNPIISRKREEMLNLESKLNILSFGGGNVDPDEKINIKEYLTTSSKQSDNEAKNYPERSTYQVRASYMKEIIKKVPTLNNTLHIAAS</sequence>
<dbReference type="AlphaFoldDB" id="A0A7Y0HAR2"/>
<dbReference type="EMBL" id="JABBMT010000010">
    <property type="protein sequence ID" value="NMM40896.1"/>
    <property type="molecule type" value="Genomic_DNA"/>
</dbReference>
<organism evidence="1 2">
    <name type="scientific">Pseudoalteromonas arctica</name>
    <dbReference type="NCBI Taxonomy" id="394751"/>
    <lineage>
        <taxon>Bacteria</taxon>
        <taxon>Pseudomonadati</taxon>
        <taxon>Pseudomonadota</taxon>
        <taxon>Gammaproteobacteria</taxon>
        <taxon>Alteromonadales</taxon>
        <taxon>Pseudoalteromonadaceae</taxon>
        <taxon>Pseudoalteromonas</taxon>
    </lineage>
</organism>
<proteinExistence type="predicted"/>
<keyword evidence="2" id="KW-1185">Reference proteome</keyword>
<protein>
    <submittedName>
        <fullName evidence="1">Uncharacterized protein</fullName>
    </submittedName>
</protein>
<evidence type="ECO:0000313" key="1">
    <source>
        <dbReference type="EMBL" id="NMM40896.1"/>
    </source>
</evidence>
<accession>A0A7Y0HAR2</accession>
<name>A0A7Y0HAR2_9GAMM</name>
<comment type="caution">
    <text evidence="1">The sequence shown here is derived from an EMBL/GenBank/DDBJ whole genome shotgun (WGS) entry which is preliminary data.</text>
</comment>
<dbReference type="RefSeq" id="WP_169019941.1">
    <property type="nucleotide sequence ID" value="NZ_JABBMT010000010.1"/>
</dbReference>
<reference evidence="1" key="1">
    <citation type="submission" date="2020-04" db="EMBL/GenBank/DDBJ databases">
        <title>Genome Sequencing for Pseudoaltermonas arctica.</title>
        <authorList>
            <person name="Elkins N.S."/>
        </authorList>
    </citation>
    <scope>NUCLEOTIDE SEQUENCE [LARGE SCALE GENOMIC DNA]</scope>
    <source>
        <strain evidence="1">NEC-BIFX-2020_0012</strain>
    </source>
</reference>
<gene>
    <name evidence="1" type="ORF">HHO47_08710</name>
</gene>
<dbReference type="Proteomes" id="UP000570493">
    <property type="component" value="Unassembled WGS sequence"/>
</dbReference>